<evidence type="ECO:0000313" key="2">
    <source>
        <dbReference type="EMBL" id="MDR4306467.1"/>
    </source>
</evidence>
<reference evidence="2" key="1">
    <citation type="submission" date="2020-10" db="EMBL/GenBank/DDBJ databases">
        <authorList>
            <person name="Abbas A."/>
            <person name="Razzaq R."/>
            <person name="Waqas M."/>
            <person name="Abbas N."/>
            <person name="Nielsen T.K."/>
            <person name="Hansen L.H."/>
            <person name="Hussain S."/>
            <person name="Shahid M."/>
        </authorList>
    </citation>
    <scope>NUCLEOTIDE SEQUENCE</scope>
    <source>
        <strain evidence="2">S14</strain>
    </source>
</reference>
<evidence type="ECO:0008006" key="4">
    <source>
        <dbReference type="Google" id="ProtNLM"/>
    </source>
</evidence>
<accession>A0ABU1DEG6</accession>
<protein>
    <recommendedName>
        <fullName evidence="4">2OG-Fe(II) oxygenase</fullName>
    </recommendedName>
</protein>
<gene>
    <name evidence="2" type="ORF">IHQ68_07530</name>
</gene>
<evidence type="ECO:0000313" key="3">
    <source>
        <dbReference type="Proteomes" id="UP001181622"/>
    </source>
</evidence>
<keyword evidence="3" id="KW-1185">Reference proteome</keyword>
<comment type="caution">
    <text evidence="2">The sequence shown here is derived from an EMBL/GenBank/DDBJ whole genome shotgun (WGS) entry which is preliminary data.</text>
</comment>
<dbReference type="RefSeq" id="WP_309390387.1">
    <property type="nucleotide sequence ID" value="NZ_JADBEO010000012.1"/>
</dbReference>
<sequence length="311" mass="35043">MLDVPTALARPTPRSKSQSLSVLQRATKADVRLDPYPHIVLPNALPEDLYEELAATFPDPQTLTGVGSQNNKRWNYLAWRVRRNSAIPKLWRDFIAYHASQAFYDEIAALFAEAVCATYPDRFPDEASVKALRAGLREYDTFARADILMDAMFSGNTPVTTATSVRTTHVDRGDKLFSGLFYMRPDDYDAIGGDLTISRFRAHADDPLARLALFDGPYVDDSHVEHVHTVRYDKNLLVLFINSLDAIHGVTVREPSDQTRLFINLVGEIETPLYLVDKKTGPARLVPPGYRVGARNRAKRWFTAAKHRLRG</sequence>
<dbReference type="EMBL" id="JADBEO010000012">
    <property type="protein sequence ID" value="MDR4306467.1"/>
    <property type="molecule type" value="Genomic_DNA"/>
</dbReference>
<proteinExistence type="predicted"/>
<evidence type="ECO:0000256" key="1">
    <source>
        <dbReference type="SAM" id="MobiDB-lite"/>
    </source>
</evidence>
<name>A0ABU1DEG6_9HYPH</name>
<dbReference type="Proteomes" id="UP001181622">
    <property type="component" value="Unassembled WGS sequence"/>
</dbReference>
<organism evidence="2 3">
    <name type="scientific">Chelatococcus sambhunathii</name>
    <dbReference type="NCBI Taxonomy" id="363953"/>
    <lineage>
        <taxon>Bacteria</taxon>
        <taxon>Pseudomonadati</taxon>
        <taxon>Pseudomonadota</taxon>
        <taxon>Alphaproteobacteria</taxon>
        <taxon>Hyphomicrobiales</taxon>
        <taxon>Chelatococcaceae</taxon>
        <taxon>Chelatococcus</taxon>
    </lineage>
</organism>
<feature type="region of interest" description="Disordered" evidence="1">
    <location>
        <begin position="1"/>
        <end position="21"/>
    </location>
</feature>